<sequence>MSLVYSQDELMLLESAEGLLGEQSPVSEQRALRDANTDQAYNDELWQSMVEMGWTAIPFAEEYGGLAFGYKGLGAVFTQIGYNLSASPLLSSVVLCGSLIENLGTESQKDQWLTGAISADLRLALASEESHIYDPRTVESTLKSTADGYALNGKKVLVADGVGADGYLVVAKLNSQLRLVYVSASSAGVSVDATKLVDARNMAKVTFDDVVIGEDAVLGNAQQTFSALELSQDLANACLSAEIFGASEALFNMTLEYLRTRKQFDQFIGSFQALQHRAAECFVEIELAKSTLMNALAAIDGAVDEKSRTKAVSLAKWKVNQMADLVTKEAIQMHGGIGVTDELDVGLYLKRIRVAQMHLGDADYHQMRYQSCLDD</sequence>
<dbReference type="RefSeq" id="WP_128813597.1">
    <property type="nucleotide sequence ID" value="NZ_CP032095.1"/>
</dbReference>
<dbReference type="InterPro" id="IPR013786">
    <property type="entry name" value="AcylCoA_DH/ox_N"/>
</dbReference>
<comment type="cofactor">
    <cofactor evidence="1">
        <name>FAD</name>
        <dbReference type="ChEBI" id="CHEBI:57692"/>
    </cofactor>
</comment>
<evidence type="ECO:0000313" key="8">
    <source>
        <dbReference type="EMBL" id="AXY03716.1"/>
    </source>
</evidence>
<name>A0ABM6Z0F2_9VIBR</name>
<dbReference type="PANTHER" id="PTHR43884:SF20">
    <property type="entry name" value="ACYL-COA DEHYDROGENASE FADE28"/>
    <property type="match status" value="1"/>
</dbReference>
<dbReference type="Gene3D" id="1.10.540.10">
    <property type="entry name" value="Acyl-CoA dehydrogenase/oxidase, N-terminal domain"/>
    <property type="match status" value="1"/>
</dbReference>
<keyword evidence="3" id="KW-0285">Flavoprotein</keyword>
<evidence type="ECO:0000313" key="9">
    <source>
        <dbReference type="Proteomes" id="UP000262832"/>
    </source>
</evidence>
<keyword evidence="4" id="KW-0274">FAD</keyword>
<dbReference type="InterPro" id="IPR009100">
    <property type="entry name" value="AcylCoA_DH/oxidase_NM_dom_sf"/>
</dbReference>
<dbReference type="PANTHER" id="PTHR43884">
    <property type="entry name" value="ACYL-COA DEHYDROGENASE"/>
    <property type="match status" value="1"/>
</dbReference>
<dbReference type="SUPFAM" id="SSF47203">
    <property type="entry name" value="Acyl-CoA dehydrogenase C-terminal domain-like"/>
    <property type="match status" value="1"/>
</dbReference>
<dbReference type="InterPro" id="IPR046373">
    <property type="entry name" value="Acyl-CoA_Oxase/DH_mid-dom_sf"/>
</dbReference>
<feature type="domain" description="Acyl-CoA dehydrogenase/oxidase C-terminal" evidence="6">
    <location>
        <begin position="238"/>
        <end position="365"/>
    </location>
</feature>
<reference evidence="8 9" key="1">
    <citation type="submission" date="2018-08" db="EMBL/GenBank/DDBJ databases">
        <title>Genomic taxonomy of the Vibrionaceae family.</title>
        <authorList>
            <person name="Gomez-Gil B."/>
            <person name="Tanaka M."/>
            <person name="Sawabe T."/>
            <person name="Enciso-Ibarra K."/>
        </authorList>
    </citation>
    <scope>NUCLEOTIDE SEQUENCE [LARGE SCALE GENOMIC DNA]</scope>
    <source>
        <strain evidence="8 9">CAIM 1831</strain>
        <plasmid evidence="9">pva1</plasmid>
    </source>
</reference>
<dbReference type="InterPro" id="IPR009075">
    <property type="entry name" value="AcylCo_DH/oxidase_C"/>
</dbReference>
<evidence type="ECO:0000256" key="4">
    <source>
        <dbReference type="ARBA" id="ARBA00022827"/>
    </source>
</evidence>
<proteinExistence type="inferred from homology"/>
<dbReference type="Gene3D" id="2.40.110.10">
    <property type="entry name" value="Butyryl-CoA Dehydrogenase, subunit A, domain 2"/>
    <property type="match status" value="1"/>
</dbReference>
<dbReference type="Gene3D" id="1.20.140.10">
    <property type="entry name" value="Butyryl-CoA Dehydrogenase, subunit A, domain 3"/>
    <property type="match status" value="1"/>
</dbReference>
<comment type="similarity">
    <text evidence="2">Belongs to the acyl-CoA dehydrogenase family.</text>
</comment>
<feature type="domain" description="Acyl-CoA dehydrogenase/oxidase N-terminal" evidence="7">
    <location>
        <begin position="8"/>
        <end position="118"/>
    </location>
</feature>
<evidence type="ECO:0000256" key="5">
    <source>
        <dbReference type="ARBA" id="ARBA00023002"/>
    </source>
</evidence>
<keyword evidence="8" id="KW-0614">Plasmid</keyword>
<dbReference type="InterPro" id="IPR036250">
    <property type="entry name" value="AcylCo_DH-like_C"/>
</dbReference>
<evidence type="ECO:0000256" key="3">
    <source>
        <dbReference type="ARBA" id="ARBA00022630"/>
    </source>
</evidence>
<geneLocation type="plasmid" evidence="9">
    <name>pva1</name>
</geneLocation>
<dbReference type="Pfam" id="PF02771">
    <property type="entry name" value="Acyl-CoA_dh_N"/>
    <property type="match status" value="1"/>
</dbReference>
<dbReference type="EMBL" id="CP032095">
    <property type="protein sequence ID" value="AXY03716.1"/>
    <property type="molecule type" value="Genomic_DNA"/>
</dbReference>
<dbReference type="SUPFAM" id="SSF56645">
    <property type="entry name" value="Acyl-CoA dehydrogenase NM domain-like"/>
    <property type="match status" value="1"/>
</dbReference>
<dbReference type="Proteomes" id="UP000262832">
    <property type="component" value="Plasmid pVa1"/>
</dbReference>
<dbReference type="CDD" id="cd00567">
    <property type="entry name" value="ACAD"/>
    <property type="match status" value="1"/>
</dbReference>
<evidence type="ECO:0000256" key="2">
    <source>
        <dbReference type="ARBA" id="ARBA00009347"/>
    </source>
</evidence>
<protein>
    <submittedName>
        <fullName evidence="8">Acyl-CoA dehydrogenase</fullName>
    </submittedName>
</protein>
<organism evidence="8 9">
    <name type="scientific">Vibrio alfacsensis</name>
    <dbReference type="NCBI Taxonomy" id="1074311"/>
    <lineage>
        <taxon>Bacteria</taxon>
        <taxon>Pseudomonadati</taxon>
        <taxon>Pseudomonadota</taxon>
        <taxon>Gammaproteobacteria</taxon>
        <taxon>Vibrionales</taxon>
        <taxon>Vibrionaceae</taxon>
        <taxon>Vibrio</taxon>
    </lineage>
</organism>
<keyword evidence="9" id="KW-1185">Reference proteome</keyword>
<dbReference type="Pfam" id="PF00441">
    <property type="entry name" value="Acyl-CoA_dh_1"/>
    <property type="match status" value="1"/>
</dbReference>
<evidence type="ECO:0000259" key="6">
    <source>
        <dbReference type="Pfam" id="PF00441"/>
    </source>
</evidence>
<keyword evidence="5" id="KW-0560">Oxidoreductase</keyword>
<dbReference type="InterPro" id="IPR037069">
    <property type="entry name" value="AcylCoA_DH/ox_N_sf"/>
</dbReference>
<gene>
    <name evidence="8" type="ORF">D1115_22830</name>
</gene>
<evidence type="ECO:0000259" key="7">
    <source>
        <dbReference type="Pfam" id="PF02771"/>
    </source>
</evidence>
<accession>A0ABM6Z0F2</accession>
<evidence type="ECO:0000256" key="1">
    <source>
        <dbReference type="ARBA" id="ARBA00001974"/>
    </source>
</evidence>